<feature type="transmembrane region" description="Helical" evidence="7">
    <location>
        <begin position="172"/>
        <end position="190"/>
    </location>
</feature>
<feature type="transmembrane region" description="Helical" evidence="7">
    <location>
        <begin position="75"/>
        <end position="93"/>
    </location>
</feature>
<comment type="caution">
    <text evidence="10">The sequence shown here is derived from an EMBL/GenBank/DDBJ whole genome shotgun (WGS) entry which is preliminary data.</text>
</comment>
<dbReference type="InterPro" id="IPR039421">
    <property type="entry name" value="Type_1_exporter"/>
</dbReference>
<keyword evidence="3" id="KW-0547">Nucleotide-binding</keyword>
<dbReference type="InterPro" id="IPR003593">
    <property type="entry name" value="AAA+_ATPase"/>
</dbReference>
<dbReference type="PROSITE" id="PS00211">
    <property type="entry name" value="ABC_TRANSPORTER_1"/>
    <property type="match status" value="1"/>
</dbReference>
<dbReference type="InterPro" id="IPR027417">
    <property type="entry name" value="P-loop_NTPase"/>
</dbReference>
<comment type="subcellular location">
    <subcellularLocation>
        <location evidence="1">Cell membrane</location>
        <topology evidence="1">Multi-pass membrane protein</topology>
    </subcellularLocation>
</comment>
<dbReference type="Proteomes" id="UP000653076">
    <property type="component" value="Unassembled WGS sequence"/>
</dbReference>
<feature type="transmembrane region" description="Helical" evidence="7">
    <location>
        <begin position="260"/>
        <end position="282"/>
    </location>
</feature>
<dbReference type="PROSITE" id="PS50929">
    <property type="entry name" value="ABC_TM1F"/>
    <property type="match status" value="1"/>
</dbReference>
<dbReference type="Pfam" id="PF00005">
    <property type="entry name" value="ABC_tran"/>
    <property type="match status" value="1"/>
</dbReference>
<feature type="transmembrane region" description="Helical" evidence="7">
    <location>
        <begin position="148"/>
        <end position="166"/>
    </location>
</feature>
<dbReference type="EMBL" id="BOPC01000052">
    <property type="protein sequence ID" value="GIJ28691.1"/>
    <property type="molecule type" value="Genomic_DNA"/>
</dbReference>
<dbReference type="RefSeq" id="WP_204036194.1">
    <property type="nucleotide sequence ID" value="NZ_BOPC01000052.1"/>
</dbReference>
<reference evidence="10 11" key="1">
    <citation type="submission" date="2021-01" db="EMBL/GenBank/DDBJ databases">
        <title>Whole genome shotgun sequence of Verrucosispora qiuiae NBRC 106684.</title>
        <authorList>
            <person name="Komaki H."/>
            <person name="Tamura T."/>
        </authorList>
    </citation>
    <scope>NUCLEOTIDE SEQUENCE [LARGE SCALE GENOMIC DNA]</scope>
    <source>
        <strain evidence="10 11">NBRC 106684</strain>
    </source>
</reference>
<keyword evidence="2 7" id="KW-0812">Transmembrane</keyword>
<evidence type="ECO:0000256" key="1">
    <source>
        <dbReference type="ARBA" id="ARBA00004651"/>
    </source>
</evidence>
<keyword evidence="4" id="KW-0067">ATP-binding</keyword>
<dbReference type="InterPro" id="IPR036640">
    <property type="entry name" value="ABC1_TM_sf"/>
</dbReference>
<dbReference type="PANTHER" id="PTHR43394:SF1">
    <property type="entry name" value="ATP-BINDING CASSETTE SUB-FAMILY B MEMBER 10, MITOCHONDRIAL"/>
    <property type="match status" value="1"/>
</dbReference>
<evidence type="ECO:0000259" key="8">
    <source>
        <dbReference type="PROSITE" id="PS50893"/>
    </source>
</evidence>
<dbReference type="PANTHER" id="PTHR43394">
    <property type="entry name" value="ATP-DEPENDENT PERMEASE MDL1, MITOCHONDRIAL"/>
    <property type="match status" value="1"/>
</dbReference>
<organism evidence="10 11">
    <name type="scientific">Micromonospora qiuiae</name>
    <dbReference type="NCBI Taxonomy" id="502268"/>
    <lineage>
        <taxon>Bacteria</taxon>
        <taxon>Bacillati</taxon>
        <taxon>Actinomycetota</taxon>
        <taxon>Actinomycetes</taxon>
        <taxon>Micromonosporales</taxon>
        <taxon>Micromonosporaceae</taxon>
        <taxon>Micromonospora</taxon>
    </lineage>
</organism>
<feature type="domain" description="ABC transmembrane type-1" evidence="9">
    <location>
        <begin position="38"/>
        <end position="321"/>
    </location>
</feature>
<proteinExistence type="predicted"/>
<dbReference type="PROSITE" id="PS50893">
    <property type="entry name" value="ABC_TRANSPORTER_2"/>
    <property type="match status" value="1"/>
</dbReference>
<gene>
    <name evidence="10" type="ORF">Vqi01_38530</name>
</gene>
<keyword evidence="5 7" id="KW-1133">Transmembrane helix</keyword>
<dbReference type="SMART" id="SM00382">
    <property type="entry name" value="AAA"/>
    <property type="match status" value="1"/>
</dbReference>
<dbReference type="SUPFAM" id="SSF90123">
    <property type="entry name" value="ABC transporter transmembrane region"/>
    <property type="match status" value="1"/>
</dbReference>
<accession>A0ABQ4JES3</accession>
<name>A0ABQ4JES3_9ACTN</name>
<evidence type="ECO:0000256" key="3">
    <source>
        <dbReference type="ARBA" id="ARBA00022741"/>
    </source>
</evidence>
<dbReference type="InterPro" id="IPR017871">
    <property type="entry name" value="ABC_transporter-like_CS"/>
</dbReference>
<evidence type="ECO:0000256" key="7">
    <source>
        <dbReference type="SAM" id="Phobius"/>
    </source>
</evidence>
<dbReference type="Gene3D" id="3.40.50.300">
    <property type="entry name" value="P-loop containing nucleotide triphosphate hydrolases"/>
    <property type="match status" value="1"/>
</dbReference>
<keyword evidence="11" id="KW-1185">Reference proteome</keyword>
<evidence type="ECO:0000259" key="9">
    <source>
        <dbReference type="PROSITE" id="PS50929"/>
    </source>
</evidence>
<evidence type="ECO:0000256" key="5">
    <source>
        <dbReference type="ARBA" id="ARBA00022989"/>
    </source>
</evidence>
<feature type="domain" description="ABC transporter" evidence="8">
    <location>
        <begin position="355"/>
        <end position="605"/>
    </location>
</feature>
<dbReference type="InterPro" id="IPR003439">
    <property type="entry name" value="ABC_transporter-like_ATP-bd"/>
</dbReference>
<feature type="transmembrane region" description="Helical" evidence="7">
    <location>
        <begin position="34"/>
        <end position="55"/>
    </location>
</feature>
<evidence type="ECO:0000256" key="6">
    <source>
        <dbReference type="ARBA" id="ARBA00023136"/>
    </source>
</evidence>
<protein>
    <submittedName>
        <fullName evidence="10">Multidrug ABC transporter permease</fullName>
    </submittedName>
</protein>
<evidence type="ECO:0000313" key="11">
    <source>
        <dbReference type="Proteomes" id="UP000653076"/>
    </source>
</evidence>
<evidence type="ECO:0000313" key="10">
    <source>
        <dbReference type="EMBL" id="GIJ28691.1"/>
    </source>
</evidence>
<sequence>MSTPARVVGWKAWGARSGVAEAISLAWRAGRARLLLEVLVTLTGAALPVAAAWFTKETIDRLVRADVEPRTVLPAVLGLVGSGLLVAVSTRVARYLRAESDRAIGLIAQDRLFASLERFTGLARFEDPSFQDTLRLAQQSSGYASGQLVGGLLSTLTALVTAAGFVGSLLVISPLLTLVVVLAAGPALLAQLRLSRRQARVAWEISPVQRREFFYSTLLSTVEAAKEIRLFGTGPFLRDRMRAERIASNLAHRRLDRQELLTHGGLALMSAAIGGAGLVWAAVQAASGHLSVGSISMLVAAIAGVQNGMAQATSSVANAHQQLLLFDHYLTVTRAAPDLPVRKTGRRLSSLTTGIELRDVWFRYGADHPWVLRGVNLVIPRGRVVALVGANGAGKSTLVKLLCRFYDPERGTITWDGEDIRDLSPEELRHRMSVVFQDFMRYDLTAAENVGMGDITAMGEPRRLEQAARMAGVHETLTALPAGYRTQLSRVFHGGLNGSDESIGVQLSGGQWQRVALARAFLRDRRDLLILDEPSSGLDPAAEYELSARLREHRAGQTSILISHRLGTIRDADVIVTLVDGRVAEEGSHDELMRRGGHYAELFRLQARGYQSVDPAKPAAARREDVGWSTS</sequence>
<dbReference type="Gene3D" id="1.20.1560.10">
    <property type="entry name" value="ABC transporter type 1, transmembrane domain"/>
    <property type="match status" value="1"/>
</dbReference>
<evidence type="ECO:0000256" key="4">
    <source>
        <dbReference type="ARBA" id="ARBA00022840"/>
    </source>
</evidence>
<evidence type="ECO:0000256" key="2">
    <source>
        <dbReference type="ARBA" id="ARBA00022692"/>
    </source>
</evidence>
<dbReference type="InterPro" id="IPR011527">
    <property type="entry name" value="ABC1_TM_dom"/>
</dbReference>
<dbReference type="SUPFAM" id="SSF52540">
    <property type="entry name" value="P-loop containing nucleoside triphosphate hydrolases"/>
    <property type="match status" value="1"/>
</dbReference>
<keyword evidence="6 7" id="KW-0472">Membrane</keyword>